<dbReference type="GO" id="GO:0045892">
    <property type="term" value="P:negative regulation of DNA-templated transcription"/>
    <property type="evidence" value="ECO:0007669"/>
    <property type="project" value="TreeGrafter"/>
</dbReference>
<dbReference type="SMART" id="SM00346">
    <property type="entry name" value="HTH_ICLR"/>
    <property type="match status" value="1"/>
</dbReference>
<evidence type="ECO:0000256" key="1">
    <source>
        <dbReference type="ARBA" id="ARBA00023015"/>
    </source>
</evidence>
<dbReference type="PANTHER" id="PTHR30136:SF24">
    <property type="entry name" value="HTH-TYPE TRANSCRIPTIONAL REPRESSOR ALLR"/>
    <property type="match status" value="1"/>
</dbReference>
<accession>A0A286GX25</accession>
<dbReference type="InterPro" id="IPR050707">
    <property type="entry name" value="HTH_MetabolicPath_Reg"/>
</dbReference>
<sequence>MTLLQTLDRGLVALEVIAQKAGGLSIAELAAALEVHRAIAYRLVATLEAHGLVARAPDGTLFLGGGVVALAARFEPHLRTVARPLLEDLARETQSTAYLSVPQGEDCVAIMVAEPEEALLRVGYRVGSRHPLNRGAAGIAILAGRPAQPDDPEAVVQARRDGYSITRGQLQRGAVGVASGVRTAGRDGFEACIGVVALDDLDVTVAVPAVMQRAERLAGLLGSR</sequence>
<evidence type="ECO:0000256" key="3">
    <source>
        <dbReference type="ARBA" id="ARBA00023163"/>
    </source>
</evidence>
<dbReference type="GO" id="GO:0003677">
    <property type="term" value="F:DNA binding"/>
    <property type="evidence" value="ECO:0007669"/>
    <property type="project" value="UniProtKB-KW"/>
</dbReference>
<dbReference type="SUPFAM" id="SSF46785">
    <property type="entry name" value="Winged helix' DNA-binding domain"/>
    <property type="match status" value="1"/>
</dbReference>
<keyword evidence="2" id="KW-0238">DNA-binding</keyword>
<proteinExistence type="predicted"/>
<reference evidence="6 7" key="1">
    <citation type="submission" date="2017-09" db="EMBL/GenBank/DDBJ databases">
        <authorList>
            <person name="Ehlers B."/>
            <person name="Leendertz F.H."/>
        </authorList>
    </citation>
    <scope>NUCLEOTIDE SEQUENCE [LARGE SCALE GENOMIC DNA]</scope>
    <source>
        <strain evidence="6 7">USBA 140</strain>
    </source>
</reference>
<dbReference type="Pfam" id="PF09339">
    <property type="entry name" value="HTH_IclR"/>
    <property type="match status" value="1"/>
</dbReference>
<keyword evidence="7" id="KW-1185">Reference proteome</keyword>
<dbReference type="InterPro" id="IPR036390">
    <property type="entry name" value="WH_DNA-bd_sf"/>
</dbReference>
<dbReference type="OrthoDB" id="6057486at2"/>
<dbReference type="InterPro" id="IPR029016">
    <property type="entry name" value="GAF-like_dom_sf"/>
</dbReference>
<dbReference type="EMBL" id="OCNJ01000009">
    <property type="protein sequence ID" value="SOD99629.1"/>
    <property type="molecule type" value="Genomic_DNA"/>
</dbReference>
<dbReference type="RefSeq" id="WP_097280760.1">
    <property type="nucleotide sequence ID" value="NZ_OCNJ01000009.1"/>
</dbReference>
<evidence type="ECO:0000259" key="4">
    <source>
        <dbReference type="PROSITE" id="PS51077"/>
    </source>
</evidence>
<dbReference type="PROSITE" id="PS51078">
    <property type="entry name" value="ICLR_ED"/>
    <property type="match status" value="1"/>
</dbReference>
<dbReference type="Pfam" id="PF01614">
    <property type="entry name" value="IclR_C"/>
    <property type="match status" value="1"/>
</dbReference>
<feature type="domain" description="HTH iclR-type" evidence="4">
    <location>
        <begin position="4"/>
        <end position="65"/>
    </location>
</feature>
<dbReference type="Proteomes" id="UP000219621">
    <property type="component" value="Unassembled WGS sequence"/>
</dbReference>
<protein>
    <submittedName>
        <fullName evidence="6">Transcriptional regulator, IclR family</fullName>
    </submittedName>
</protein>
<evidence type="ECO:0000256" key="2">
    <source>
        <dbReference type="ARBA" id="ARBA00023125"/>
    </source>
</evidence>
<gene>
    <name evidence="6" type="ORF">SAMN05421508_10998</name>
</gene>
<dbReference type="SUPFAM" id="SSF55781">
    <property type="entry name" value="GAF domain-like"/>
    <property type="match status" value="1"/>
</dbReference>
<dbReference type="PROSITE" id="PS51077">
    <property type="entry name" value="HTH_ICLR"/>
    <property type="match status" value="1"/>
</dbReference>
<organism evidence="6 7">
    <name type="scientific">Caenispirillum bisanense</name>
    <dbReference type="NCBI Taxonomy" id="414052"/>
    <lineage>
        <taxon>Bacteria</taxon>
        <taxon>Pseudomonadati</taxon>
        <taxon>Pseudomonadota</taxon>
        <taxon>Alphaproteobacteria</taxon>
        <taxon>Rhodospirillales</taxon>
        <taxon>Novispirillaceae</taxon>
        <taxon>Caenispirillum</taxon>
    </lineage>
</organism>
<keyword evidence="3" id="KW-0804">Transcription</keyword>
<name>A0A286GX25_9PROT</name>
<dbReference type="InterPro" id="IPR005471">
    <property type="entry name" value="Tscrpt_reg_IclR_N"/>
</dbReference>
<dbReference type="Gene3D" id="3.30.450.40">
    <property type="match status" value="1"/>
</dbReference>
<evidence type="ECO:0000313" key="7">
    <source>
        <dbReference type="Proteomes" id="UP000219621"/>
    </source>
</evidence>
<dbReference type="GO" id="GO:0003700">
    <property type="term" value="F:DNA-binding transcription factor activity"/>
    <property type="evidence" value="ECO:0007669"/>
    <property type="project" value="TreeGrafter"/>
</dbReference>
<keyword evidence="1" id="KW-0805">Transcription regulation</keyword>
<feature type="domain" description="IclR-ED" evidence="5">
    <location>
        <begin position="66"/>
        <end position="224"/>
    </location>
</feature>
<dbReference type="Gene3D" id="1.10.10.10">
    <property type="entry name" value="Winged helix-like DNA-binding domain superfamily/Winged helix DNA-binding domain"/>
    <property type="match status" value="1"/>
</dbReference>
<dbReference type="PANTHER" id="PTHR30136">
    <property type="entry name" value="HELIX-TURN-HELIX TRANSCRIPTIONAL REGULATOR, ICLR FAMILY"/>
    <property type="match status" value="1"/>
</dbReference>
<dbReference type="InterPro" id="IPR036388">
    <property type="entry name" value="WH-like_DNA-bd_sf"/>
</dbReference>
<dbReference type="AlphaFoldDB" id="A0A286GX25"/>
<evidence type="ECO:0000313" key="6">
    <source>
        <dbReference type="EMBL" id="SOD99629.1"/>
    </source>
</evidence>
<dbReference type="InterPro" id="IPR014757">
    <property type="entry name" value="Tscrpt_reg_IclR_C"/>
</dbReference>
<evidence type="ECO:0000259" key="5">
    <source>
        <dbReference type="PROSITE" id="PS51078"/>
    </source>
</evidence>